<dbReference type="Pfam" id="PF12802">
    <property type="entry name" value="MarR_2"/>
    <property type="match status" value="1"/>
</dbReference>
<keyword evidence="3" id="KW-0804">Transcription</keyword>
<sequence length="152" mass="16710">MGAEHPGIEPAEQAAAMMTAAGMPRMPARVMMALVAAPADGYTAADLGERLGVSAAAISGAVGYLQRVHFIRRRSVPGDRRDRYELVPEVFYGSMTSNTTLYERTADLMDRIAEEAGDDSAAHDRSREMASFFRFLAKRMPELVAEWVDARR</sequence>
<evidence type="ECO:0000313" key="5">
    <source>
        <dbReference type="EMBL" id="MFH8251330.1"/>
    </source>
</evidence>
<evidence type="ECO:0000256" key="2">
    <source>
        <dbReference type="ARBA" id="ARBA00023125"/>
    </source>
</evidence>
<organism evidence="5 6">
    <name type="scientific">Microbacterium alkaliflavum</name>
    <dbReference type="NCBI Taxonomy" id="3248839"/>
    <lineage>
        <taxon>Bacteria</taxon>
        <taxon>Bacillati</taxon>
        <taxon>Actinomycetota</taxon>
        <taxon>Actinomycetes</taxon>
        <taxon>Micrococcales</taxon>
        <taxon>Microbacteriaceae</taxon>
        <taxon>Microbacterium</taxon>
    </lineage>
</organism>
<keyword evidence="6" id="KW-1185">Reference proteome</keyword>
<evidence type="ECO:0000256" key="1">
    <source>
        <dbReference type="ARBA" id="ARBA00023015"/>
    </source>
</evidence>
<dbReference type="InterPro" id="IPR052362">
    <property type="entry name" value="HTH-GbsR_regulator"/>
</dbReference>
<dbReference type="RefSeq" id="WP_397556780.1">
    <property type="nucleotide sequence ID" value="NZ_JBIQWL010000004.1"/>
</dbReference>
<evidence type="ECO:0000313" key="6">
    <source>
        <dbReference type="Proteomes" id="UP001610861"/>
    </source>
</evidence>
<accession>A0ABW7Q8X3</accession>
<proteinExistence type="predicted"/>
<dbReference type="InterPro" id="IPR036388">
    <property type="entry name" value="WH-like_DNA-bd_sf"/>
</dbReference>
<dbReference type="PANTHER" id="PTHR38465">
    <property type="entry name" value="HTH-TYPE TRANSCRIPTIONAL REGULATOR MJ1563-RELATED"/>
    <property type="match status" value="1"/>
</dbReference>
<feature type="domain" description="HTH marR-type" evidence="4">
    <location>
        <begin position="22"/>
        <end position="81"/>
    </location>
</feature>
<evidence type="ECO:0000259" key="4">
    <source>
        <dbReference type="Pfam" id="PF12802"/>
    </source>
</evidence>
<dbReference type="PANTHER" id="PTHR38465:SF2">
    <property type="entry name" value="HTH-TYPE TRANSCRIPTIONAL REGULATOR MMPR5"/>
    <property type="match status" value="1"/>
</dbReference>
<dbReference type="EMBL" id="JBIQWL010000004">
    <property type="protein sequence ID" value="MFH8251330.1"/>
    <property type="molecule type" value="Genomic_DNA"/>
</dbReference>
<name>A0ABW7Q8X3_9MICO</name>
<gene>
    <name evidence="5" type="ORF">ACH3VR_13240</name>
</gene>
<evidence type="ECO:0000256" key="3">
    <source>
        <dbReference type="ARBA" id="ARBA00023163"/>
    </source>
</evidence>
<reference evidence="5 6" key="1">
    <citation type="submission" date="2024-09" db="EMBL/GenBank/DDBJ databases">
        <authorList>
            <person name="Pan X."/>
        </authorList>
    </citation>
    <scope>NUCLEOTIDE SEQUENCE [LARGE SCALE GENOMIC DNA]</scope>
    <source>
        <strain evidence="5 6">B2969</strain>
    </source>
</reference>
<dbReference type="InterPro" id="IPR036390">
    <property type="entry name" value="WH_DNA-bd_sf"/>
</dbReference>
<protein>
    <submittedName>
        <fullName evidence="5">GbsR/MarR family transcriptional regulator</fullName>
    </submittedName>
</protein>
<dbReference type="Gene3D" id="1.10.10.10">
    <property type="entry name" value="Winged helix-like DNA-binding domain superfamily/Winged helix DNA-binding domain"/>
    <property type="match status" value="1"/>
</dbReference>
<keyword evidence="1" id="KW-0805">Transcription regulation</keyword>
<dbReference type="Proteomes" id="UP001610861">
    <property type="component" value="Unassembled WGS sequence"/>
</dbReference>
<dbReference type="InterPro" id="IPR000835">
    <property type="entry name" value="HTH_MarR-typ"/>
</dbReference>
<keyword evidence="2" id="KW-0238">DNA-binding</keyword>
<comment type="caution">
    <text evidence="5">The sequence shown here is derived from an EMBL/GenBank/DDBJ whole genome shotgun (WGS) entry which is preliminary data.</text>
</comment>
<dbReference type="SUPFAM" id="SSF46785">
    <property type="entry name" value="Winged helix' DNA-binding domain"/>
    <property type="match status" value="1"/>
</dbReference>